<dbReference type="PANTHER" id="PTHR43047:SF72">
    <property type="entry name" value="OSMOSENSING HISTIDINE PROTEIN KINASE SLN1"/>
    <property type="match status" value="1"/>
</dbReference>
<comment type="similarity">
    <text evidence="2">In the N-terminal section; belongs to the phytochrome family.</text>
</comment>
<dbReference type="Pfam" id="PF02518">
    <property type="entry name" value="HATPase_c"/>
    <property type="match status" value="1"/>
</dbReference>
<dbReference type="CDD" id="cd16922">
    <property type="entry name" value="HATPase_EvgS-ArcB-TorS-like"/>
    <property type="match status" value="1"/>
</dbReference>
<evidence type="ECO:0000256" key="10">
    <source>
        <dbReference type="SAM" id="Coils"/>
    </source>
</evidence>
<evidence type="ECO:0000259" key="13">
    <source>
        <dbReference type="PROSITE" id="PS50110"/>
    </source>
</evidence>
<evidence type="ECO:0000259" key="12">
    <source>
        <dbReference type="PROSITE" id="PS50109"/>
    </source>
</evidence>
<dbReference type="SMART" id="SM00388">
    <property type="entry name" value="HisKA"/>
    <property type="match status" value="1"/>
</dbReference>
<feature type="domain" description="Histidine kinase" evidence="12">
    <location>
        <begin position="665"/>
        <end position="899"/>
    </location>
</feature>
<dbReference type="InterPro" id="IPR013656">
    <property type="entry name" value="PAS_4"/>
</dbReference>
<dbReference type="InterPro" id="IPR003594">
    <property type="entry name" value="HATPase_dom"/>
</dbReference>
<dbReference type="InterPro" id="IPR029016">
    <property type="entry name" value="GAF-like_dom_sf"/>
</dbReference>
<dbReference type="CDD" id="cd00130">
    <property type="entry name" value="PAS"/>
    <property type="match status" value="1"/>
</dbReference>
<dbReference type="PANTHER" id="PTHR43047">
    <property type="entry name" value="TWO-COMPONENT HISTIDINE PROTEIN KINASE"/>
    <property type="match status" value="1"/>
</dbReference>
<dbReference type="Pfam" id="PF00512">
    <property type="entry name" value="HisKA"/>
    <property type="match status" value="1"/>
</dbReference>
<dbReference type="Proteomes" id="UP001576776">
    <property type="component" value="Unassembled WGS sequence"/>
</dbReference>
<organism evidence="17 18">
    <name type="scientific">Floridaenema fluviatile BLCC-F154</name>
    <dbReference type="NCBI Taxonomy" id="3153640"/>
    <lineage>
        <taxon>Bacteria</taxon>
        <taxon>Bacillati</taxon>
        <taxon>Cyanobacteriota</taxon>
        <taxon>Cyanophyceae</taxon>
        <taxon>Oscillatoriophycideae</taxon>
        <taxon>Aerosakkonematales</taxon>
        <taxon>Aerosakkonemataceae</taxon>
        <taxon>Floridanema</taxon>
        <taxon>Floridanema fluviatile</taxon>
    </lineage>
</organism>
<feature type="domain" description="CBS" evidence="16">
    <location>
        <begin position="79"/>
        <end position="138"/>
    </location>
</feature>
<evidence type="ECO:0000313" key="17">
    <source>
        <dbReference type="EMBL" id="MFB2939427.1"/>
    </source>
</evidence>
<dbReference type="SUPFAM" id="SSF55781">
    <property type="entry name" value="GAF domain-like"/>
    <property type="match status" value="2"/>
</dbReference>
<dbReference type="InterPro" id="IPR003661">
    <property type="entry name" value="HisK_dim/P_dom"/>
</dbReference>
<dbReference type="InterPro" id="IPR011006">
    <property type="entry name" value="CheY-like_superfamily"/>
</dbReference>
<dbReference type="Pfam" id="PF00571">
    <property type="entry name" value="CBS"/>
    <property type="match status" value="1"/>
</dbReference>
<keyword evidence="9" id="KW-0129">CBS domain</keyword>
<dbReference type="InterPro" id="IPR004358">
    <property type="entry name" value="Sig_transdc_His_kin-like_C"/>
</dbReference>
<feature type="domain" description="Phytochrome chromophore attachment site" evidence="11">
    <location>
        <begin position="328"/>
        <end position="461"/>
    </location>
</feature>
<dbReference type="Gene3D" id="3.30.450.40">
    <property type="match status" value="2"/>
</dbReference>
<dbReference type="Gene3D" id="3.30.450.20">
    <property type="entry name" value="PAS domain"/>
    <property type="match status" value="1"/>
</dbReference>
<evidence type="ECO:0000259" key="15">
    <source>
        <dbReference type="PROSITE" id="PS50113"/>
    </source>
</evidence>
<dbReference type="RefSeq" id="WP_413260892.1">
    <property type="nucleotide sequence ID" value="NZ_JBHFNS010000094.1"/>
</dbReference>
<dbReference type="InterPro" id="IPR000014">
    <property type="entry name" value="PAS"/>
</dbReference>
<dbReference type="PROSITE" id="PS50112">
    <property type="entry name" value="PAS"/>
    <property type="match status" value="1"/>
</dbReference>
<dbReference type="Gene3D" id="3.40.50.2300">
    <property type="match status" value="1"/>
</dbReference>
<evidence type="ECO:0000259" key="16">
    <source>
        <dbReference type="PROSITE" id="PS51371"/>
    </source>
</evidence>
<keyword evidence="10" id="KW-0175">Coiled coil</keyword>
<evidence type="ECO:0000256" key="8">
    <source>
        <dbReference type="PROSITE-ProRule" id="PRU00169"/>
    </source>
</evidence>
<keyword evidence="5" id="KW-0808">Transferase</keyword>
<dbReference type="PROSITE" id="PS50110">
    <property type="entry name" value="RESPONSE_REGULATORY"/>
    <property type="match status" value="1"/>
</dbReference>
<keyword evidence="4 8" id="KW-0597">Phosphoprotein</keyword>
<dbReference type="InterPro" id="IPR003018">
    <property type="entry name" value="GAF"/>
</dbReference>
<dbReference type="InterPro" id="IPR036097">
    <property type="entry name" value="HisK_dim/P_sf"/>
</dbReference>
<name>A0ABV4YKS2_9CYAN</name>
<evidence type="ECO:0000256" key="3">
    <source>
        <dbReference type="ARBA" id="ARBA00012438"/>
    </source>
</evidence>
<dbReference type="CDD" id="cd00082">
    <property type="entry name" value="HisKA"/>
    <property type="match status" value="1"/>
</dbReference>
<dbReference type="Pfam" id="PF08448">
    <property type="entry name" value="PAS_4"/>
    <property type="match status" value="1"/>
</dbReference>
<dbReference type="Gene3D" id="3.10.580.10">
    <property type="entry name" value="CBS-domain"/>
    <property type="match status" value="1"/>
</dbReference>
<dbReference type="NCBIfam" id="TIGR00229">
    <property type="entry name" value="sensory_box"/>
    <property type="match status" value="1"/>
</dbReference>
<dbReference type="EMBL" id="JBHFNS010000094">
    <property type="protein sequence ID" value="MFB2939427.1"/>
    <property type="molecule type" value="Genomic_DNA"/>
</dbReference>
<comment type="catalytic activity">
    <reaction evidence="1">
        <text>ATP + protein L-histidine = ADP + protein N-phospho-L-histidine.</text>
        <dbReference type="EC" id="2.7.13.3"/>
    </reaction>
</comment>
<evidence type="ECO:0000256" key="4">
    <source>
        <dbReference type="ARBA" id="ARBA00022553"/>
    </source>
</evidence>
<feature type="domain" description="PAC" evidence="15">
    <location>
        <begin position="248"/>
        <end position="300"/>
    </location>
</feature>
<evidence type="ECO:0000256" key="5">
    <source>
        <dbReference type="ARBA" id="ARBA00022679"/>
    </source>
</evidence>
<dbReference type="InterPro" id="IPR000644">
    <property type="entry name" value="CBS_dom"/>
</dbReference>
<feature type="domain" description="CBS" evidence="16">
    <location>
        <begin position="10"/>
        <end position="75"/>
    </location>
</feature>
<feature type="domain" description="PAS" evidence="14">
    <location>
        <begin position="174"/>
        <end position="253"/>
    </location>
</feature>
<dbReference type="CDD" id="cd17546">
    <property type="entry name" value="REC_hyHK_CKI1_RcsC-like"/>
    <property type="match status" value="1"/>
</dbReference>
<dbReference type="InterPro" id="IPR046342">
    <property type="entry name" value="CBS_dom_sf"/>
</dbReference>
<dbReference type="InterPro" id="IPR035965">
    <property type="entry name" value="PAS-like_dom_sf"/>
</dbReference>
<dbReference type="PROSITE" id="PS50113">
    <property type="entry name" value="PAC"/>
    <property type="match status" value="1"/>
</dbReference>
<reference evidence="17 18" key="1">
    <citation type="submission" date="2024-09" db="EMBL/GenBank/DDBJ databases">
        <title>Floridaenema gen nov. (Aerosakkonemataceae, Aerosakkonematales ord. nov., Cyanobacteria) from benthic tropical and subtropical fresh waters, with the description of four new species.</title>
        <authorList>
            <person name="Moretto J.A."/>
            <person name="Berthold D.E."/>
            <person name="Lefler F.W."/>
            <person name="Huang I.-S."/>
            <person name="Laughinghouse H. IV."/>
        </authorList>
    </citation>
    <scope>NUCLEOTIDE SEQUENCE [LARGE SCALE GENOMIC DNA]</scope>
    <source>
        <strain evidence="17 18">BLCC-F154</strain>
    </source>
</reference>
<dbReference type="InterPro" id="IPR000700">
    <property type="entry name" value="PAS-assoc_C"/>
</dbReference>
<feature type="coiled-coil region" evidence="10">
    <location>
        <begin position="615"/>
        <end position="655"/>
    </location>
</feature>
<keyword evidence="7" id="KW-0902">Two-component regulatory system</keyword>
<dbReference type="SUPFAM" id="SSF54631">
    <property type="entry name" value="CBS-domain pair"/>
    <property type="match status" value="1"/>
</dbReference>
<dbReference type="SMART" id="SM00065">
    <property type="entry name" value="GAF"/>
    <property type="match status" value="2"/>
</dbReference>
<feature type="domain" description="Response regulatory" evidence="13">
    <location>
        <begin position="925"/>
        <end position="1041"/>
    </location>
</feature>
<dbReference type="SMART" id="SM00387">
    <property type="entry name" value="HATPase_c"/>
    <property type="match status" value="1"/>
</dbReference>
<dbReference type="InterPro" id="IPR005467">
    <property type="entry name" value="His_kinase_dom"/>
</dbReference>
<dbReference type="SMART" id="SM00116">
    <property type="entry name" value="CBS"/>
    <property type="match status" value="2"/>
</dbReference>
<dbReference type="SUPFAM" id="SSF47384">
    <property type="entry name" value="Homodimeric domain of signal transducing histidine kinase"/>
    <property type="match status" value="1"/>
</dbReference>
<dbReference type="InterPro" id="IPR016132">
    <property type="entry name" value="Phyto_chromo_attachment"/>
</dbReference>
<dbReference type="PRINTS" id="PR00344">
    <property type="entry name" value="BCTRLSENSOR"/>
</dbReference>
<accession>A0ABV4YKS2</accession>
<keyword evidence="18" id="KW-1185">Reference proteome</keyword>
<dbReference type="InterPro" id="IPR001789">
    <property type="entry name" value="Sig_transdc_resp-reg_receiver"/>
</dbReference>
<dbReference type="PROSITE" id="PS50046">
    <property type="entry name" value="PHYTOCHROME_2"/>
    <property type="match status" value="1"/>
</dbReference>
<feature type="modified residue" description="4-aspartylphosphate" evidence="8">
    <location>
        <position position="974"/>
    </location>
</feature>
<dbReference type="SMART" id="SM00448">
    <property type="entry name" value="REC"/>
    <property type="match status" value="1"/>
</dbReference>
<evidence type="ECO:0000313" key="18">
    <source>
        <dbReference type="Proteomes" id="UP001576776"/>
    </source>
</evidence>
<dbReference type="PROSITE" id="PS50109">
    <property type="entry name" value="HIS_KIN"/>
    <property type="match status" value="1"/>
</dbReference>
<evidence type="ECO:0000256" key="2">
    <source>
        <dbReference type="ARBA" id="ARBA00006402"/>
    </source>
</evidence>
<proteinExistence type="inferred from homology"/>
<evidence type="ECO:0000256" key="1">
    <source>
        <dbReference type="ARBA" id="ARBA00000085"/>
    </source>
</evidence>
<dbReference type="SUPFAM" id="SSF52172">
    <property type="entry name" value="CheY-like"/>
    <property type="match status" value="1"/>
</dbReference>
<dbReference type="InterPro" id="IPR036890">
    <property type="entry name" value="HATPase_C_sf"/>
</dbReference>
<evidence type="ECO:0000256" key="6">
    <source>
        <dbReference type="ARBA" id="ARBA00022777"/>
    </source>
</evidence>
<evidence type="ECO:0000256" key="9">
    <source>
        <dbReference type="PROSITE-ProRule" id="PRU00703"/>
    </source>
</evidence>
<dbReference type="SUPFAM" id="SSF55785">
    <property type="entry name" value="PYP-like sensor domain (PAS domain)"/>
    <property type="match status" value="1"/>
</dbReference>
<dbReference type="EC" id="2.7.13.3" evidence="3"/>
<dbReference type="Gene3D" id="1.10.287.130">
    <property type="match status" value="1"/>
</dbReference>
<dbReference type="Pfam" id="PF01590">
    <property type="entry name" value="GAF"/>
    <property type="match status" value="2"/>
</dbReference>
<protein>
    <recommendedName>
        <fullName evidence="3">histidine kinase</fullName>
        <ecNumber evidence="3">2.7.13.3</ecNumber>
    </recommendedName>
</protein>
<gene>
    <name evidence="17" type="ORF">ACE1B6_29590</name>
</gene>
<evidence type="ECO:0000259" key="11">
    <source>
        <dbReference type="PROSITE" id="PS50046"/>
    </source>
</evidence>
<sequence length="1136" mass="128161">MACVSLESIINRNPQTAAPDISVQEAIALISQTEDRCLLIVETAETGENRLVGLLSDREIVQLIALDKNFANCPVRAIMVKDFTTLKTSEEYDLATVIALCNQQEVKHLPIIDAQDHLVGLITQNCLMALTHDRLLKQKICDCRQMSLALQISKSRLNDVISSRQKVEETLKRQNEFLNNLINTAPNLIFAKDWNSRFVLANQAVAEIYQTTIENLIGKNDADFNPNLAEVDRILQDDREVIATEKPKLIEETVTSPTGEIRYFQTIKKPIQSIDGKTILALGIAADITERKQAEAALTQRERYLEILVEIQQQLLATKQENTYYVEVLKKLGITAKASRVYLFENHRDRAGNLLMSQRAEWCAEGIKPEIENPVLQNLSYQDSIPRWRAILASGKVINGLVAEFPESERMILESQGILSILVLPLIVNHEFWGFIGFDNCQEARAWSYLEVRLLSAVASAISLHLERKQAEQALPLILEGTAAKTGNEFFHSLVRYLAKVLQVRYAFLTQLIQPEKNKVRTLAFWQGDSFGEDFEYEVVGTPCEGILANEIIYYSDSIQGQFPQNKHLAELNAQSLFGVPLNDSAGNVIGYLKVIDTKPLNREPTSEQILRIFAARAGAELERIEITLRQAEMLAQTQRQSIELEKAKNAAEAANFAKSEFLANMSHELRTPLNAILGFTQVMSYDTFLKSEHREYINIINRSGQYLLDLINDVLEMSKIEAGKVTLHPTSFNLYHLLNNVQEMLQLKANAKNLALIFDRSPHLPQYITTDESKLRQVLLNLLGNAIKFTTQGYVTLRVRSEEAKEQKNSFTQNSKPSQSQITLYFEVEDTGVGIASEEMSQLFKPFVQTSAGRKSSEGTGLGLALSCQYVHLMNGEISVESVVGQGSLFRFHIQVQSAQATNVLTLNQQQRVIGLAPNQPVYRLLIVEDQWENSQVLVQLLQPVGFEVKVAKNGQEGIEIWQNWQPHLILMDMRMPIMNGYEATRRIKLTPEGQTTKIIAVTGSAFEENRSEILEIGCDDFIRKPFRTEVIFAKLTEYLGVQYIFAEMPGVASQSNELRSHKNSQILSPGCLEIMPKEWLTQFYQAAVEGRDHQLLELIEQIPEADSDLALALSEEIDQFNFPLIIMLTGLDEE</sequence>
<dbReference type="PROSITE" id="PS51371">
    <property type="entry name" value="CBS"/>
    <property type="match status" value="2"/>
</dbReference>
<keyword evidence="6" id="KW-0418">Kinase</keyword>
<dbReference type="SUPFAM" id="SSF55874">
    <property type="entry name" value="ATPase domain of HSP90 chaperone/DNA topoisomerase II/histidine kinase"/>
    <property type="match status" value="1"/>
</dbReference>
<dbReference type="Pfam" id="PF00072">
    <property type="entry name" value="Response_reg"/>
    <property type="match status" value="1"/>
</dbReference>
<evidence type="ECO:0000259" key="14">
    <source>
        <dbReference type="PROSITE" id="PS50112"/>
    </source>
</evidence>
<dbReference type="Gene3D" id="3.30.565.10">
    <property type="entry name" value="Histidine kinase-like ATPase, C-terminal domain"/>
    <property type="match status" value="1"/>
</dbReference>
<comment type="caution">
    <text evidence="17">The sequence shown here is derived from an EMBL/GenBank/DDBJ whole genome shotgun (WGS) entry which is preliminary data.</text>
</comment>
<evidence type="ECO:0000256" key="7">
    <source>
        <dbReference type="ARBA" id="ARBA00023012"/>
    </source>
</evidence>